<name>A0A6P8Z0H0_THRPL</name>
<evidence type="ECO:0000313" key="2">
    <source>
        <dbReference type="Proteomes" id="UP000515158"/>
    </source>
</evidence>
<feature type="compositionally biased region" description="Acidic residues" evidence="1">
    <location>
        <begin position="141"/>
        <end position="150"/>
    </location>
</feature>
<organism evidence="3">
    <name type="scientific">Thrips palmi</name>
    <name type="common">Melon thrips</name>
    <dbReference type="NCBI Taxonomy" id="161013"/>
    <lineage>
        <taxon>Eukaryota</taxon>
        <taxon>Metazoa</taxon>
        <taxon>Ecdysozoa</taxon>
        <taxon>Arthropoda</taxon>
        <taxon>Hexapoda</taxon>
        <taxon>Insecta</taxon>
        <taxon>Pterygota</taxon>
        <taxon>Neoptera</taxon>
        <taxon>Paraneoptera</taxon>
        <taxon>Thysanoptera</taxon>
        <taxon>Terebrantia</taxon>
        <taxon>Thripoidea</taxon>
        <taxon>Thripidae</taxon>
        <taxon>Thrips</taxon>
    </lineage>
</organism>
<feature type="region of interest" description="Disordered" evidence="1">
    <location>
        <begin position="1"/>
        <end position="48"/>
    </location>
</feature>
<reference evidence="3" key="1">
    <citation type="submission" date="2025-08" db="UniProtKB">
        <authorList>
            <consortium name="RefSeq"/>
        </authorList>
    </citation>
    <scope>IDENTIFICATION</scope>
    <source>
        <tissue evidence="3">Total insect</tissue>
    </source>
</reference>
<dbReference type="OrthoDB" id="10549770at2759"/>
<proteinExistence type="predicted"/>
<dbReference type="Proteomes" id="UP000515158">
    <property type="component" value="Unplaced"/>
</dbReference>
<gene>
    <name evidence="3" type="primary">LOC117646332</name>
</gene>
<feature type="region of interest" description="Disordered" evidence="1">
    <location>
        <begin position="126"/>
        <end position="171"/>
    </location>
</feature>
<dbReference type="RefSeq" id="XP_034243101.1">
    <property type="nucleotide sequence ID" value="XM_034387210.1"/>
</dbReference>
<sequence>MGDDASVQARPRLSPAVPIGPGGGAPGTGSPFSATPPGTALVRKKSHHPDLRVDADAAGPAAGVAGLGHKMELIHLNRTCTSVNLASAAAAHGLSPRLRCSSHSNLTDEEKMHRVRHQVSFAQDVGLSSPPASAAFPCEDLPVDDSDQDDDHSSVHTDEQDEDAFLDGSRKFSPDGEVDYLAVRPSLASTQLNEVRGPN</sequence>
<dbReference type="GeneID" id="117646332"/>
<dbReference type="AlphaFoldDB" id="A0A6P8Z0H0"/>
<evidence type="ECO:0000256" key="1">
    <source>
        <dbReference type="SAM" id="MobiDB-lite"/>
    </source>
</evidence>
<protein>
    <submittedName>
        <fullName evidence="3">Uncharacterized protein LOC117646332</fullName>
    </submittedName>
</protein>
<dbReference type="KEGG" id="tpal:117646332"/>
<accession>A0A6P8Z0H0</accession>
<evidence type="ECO:0000313" key="3">
    <source>
        <dbReference type="RefSeq" id="XP_034243101.1"/>
    </source>
</evidence>
<keyword evidence="2" id="KW-1185">Reference proteome</keyword>
<dbReference type="InParanoid" id="A0A6P8Z0H0"/>